<proteinExistence type="predicted"/>
<dbReference type="EMBL" id="JANBUO010000194">
    <property type="protein sequence ID" value="KAJ2806379.1"/>
    <property type="molecule type" value="Genomic_DNA"/>
</dbReference>
<evidence type="ECO:0000313" key="2">
    <source>
        <dbReference type="EMBL" id="KAJ2806379.1"/>
    </source>
</evidence>
<comment type="caution">
    <text evidence="2">The sequence shown here is derived from an EMBL/GenBank/DDBJ whole genome shotgun (WGS) entry which is preliminary data.</text>
</comment>
<reference evidence="2" key="1">
    <citation type="submission" date="2022-07" db="EMBL/GenBank/DDBJ databases">
        <title>Phylogenomic reconstructions and comparative analyses of Kickxellomycotina fungi.</title>
        <authorList>
            <person name="Reynolds N.K."/>
            <person name="Stajich J.E."/>
            <person name="Barry K."/>
            <person name="Grigoriev I.V."/>
            <person name="Crous P."/>
            <person name="Smith M.E."/>
        </authorList>
    </citation>
    <scope>NUCLEOTIDE SEQUENCE</scope>
    <source>
        <strain evidence="2">NRRL 1565</strain>
    </source>
</reference>
<feature type="compositionally biased region" description="Acidic residues" evidence="1">
    <location>
        <begin position="78"/>
        <end position="89"/>
    </location>
</feature>
<feature type="compositionally biased region" description="Basic residues" evidence="1">
    <location>
        <begin position="1"/>
        <end position="13"/>
    </location>
</feature>
<evidence type="ECO:0000256" key="1">
    <source>
        <dbReference type="SAM" id="MobiDB-lite"/>
    </source>
</evidence>
<dbReference type="Proteomes" id="UP001140094">
    <property type="component" value="Unassembled WGS sequence"/>
</dbReference>
<organism evidence="2 3">
    <name type="scientific">Coemansia guatemalensis</name>
    <dbReference type="NCBI Taxonomy" id="2761395"/>
    <lineage>
        <taxon>Eukaryota</taxon>
        <taxon>Fungi</taxon>
        <taxon>Fungi incertae sedis</taxon>
        <taxon>Zoopagomycota</taxon>
        <taxon>Kickxellomycotina</taxon>
        <taxon>Kickxellomycetes</taxon>
        <taxon>Kickxellales</taxon>
        <taxon>Kickxellaceae</taxon>
        <taxon>Coemansia</taxon>
    </lineage>
</organism>
<name>A0A9W8HZ26_9FUNG</name>
<accession>A0A9W8HZ26</accession>
<keyword evidence="3" id="KW-1185">Reference proteome</keyword>
<evidence type="ECO:0000313" key="3">
    <source>
        <dbReference type="Proteomes" id="UP001140094"/>
    </source>
</evidence>
<dbReference type="AlphaFoldDB" id="A0A9W8HZ26"/>
<sequence>MTKPSSAKKHATRRTGELDSPLTPKQTAETGMGVPETPTHGASVEVIEEMEFFETNELGKNPNEKTTNKIAASMEVTGEPETETSEDSDAERLQYMEEELRDLRKEARRTQIANDKHERLEAQLNGLSSQVDQLLHYRRFN</sequence>
<gene>
    <name evidence="2" type="ORF">H4R20_001712</name>
</gene>
<feature type="region of interest" description="Disordered" evidence="1">
    <location>
        <begin position="56"/>
        <end position="90"/>
    </location>
</feature>
<protein>
    <submittedName>
        <fullName evidence="2">Uncharacterized protein</fullName>
    </submittedName>
</protein>
<feature type="region of interest" description="Disordered" evidence="1">
    <location>
        <begin position="1"/>
        <end position="42"/>
    </location>
</feature>